<evidence type="ECO:0000313" key="1">
    <source>
        <dbReference type="EMBL" id="ADU23827.1"/>
    </source>
</evidence>
<dbReference type="AlphaFoldDB" id="E6UJI1"/>
<dbReference type="HOGENOM" id="CLU_3405216_0_0_9"/>
<protein>
    <submittedName>
        <fullName evidence="1">Uncharacterized protein</fullName>
    </submittedName>
</protein>
<geneLocation type="plasmid" evidence="1 2">
    <name>pRUMAL01</name>
</geneLocation>
<dbReference type="EMBL" id="CP002404">
    <property type="protein sequence ID" value="ADU23827.1"/>
    <property type="molecule type" value="Genomic_DNA"/>
</dbReference>
<reference evidence="2" key="1">
    <citation type="journal article" date="2011" name="J. Bacteriol.">
        <title>Complete genome of the cellulolytic ruminal bacterium Ruminococcus albus 7.</title>
        <authorList>
            <person name="Suen G."/>
            <person name="Stevenson D.M."/>
            <person name="Bruce D.C."/>
            <person name="Chertkov O."/>
            <person name="Copeland A."/>
            <person name="Cheng J.F."/>
            <person name="Detter C."/>
            <person name="Detter J.C."/>
            <person name="Goodwin L.A."/>
            <person name="Han C.S."/>
            <person name="Hauser L.J."/>
            <person name="Ivanova N.N."/>
            <person name="Kyrpides N.C."/>
            <person name="Land M.L."/>
            <person name="Lapidus A."/>
            <person name="Lucas S."/>
            <person name="Ovchinnikova G."/>
            <person name="Pitluck S."/>
            <person name="Tapia R."/>
            <person name="Woyke T."/>
            <person name="Boyum J."/>
            <person name="Mead D."/>
            <person name="Weimer P.J."/>
        </authorList>
    </citation>
    <scope>NUCLEOTIDE SEQUENCE [LARGE SCALE GENOMIC DNA]</scope>
    <source>
        <strain evidence="2">ATCC 27210 / DSM 20455 / JCM 14654 / NCDO 2250 / 7</strain>
        <plasmid evidence="2">pRUMAL01</plasmid>
    </source>
</reference>
<name>E6UJI1_RUMA7</name>
<proteinExistence type="predicted"/>
<gene>
    <name evidence="1" type="ordered locus">Rumal_3367</name>
</gene>
<organism evidence="1 2">
    <name type="scientific">Ruminococcus albus (strain ATCC 27210 / DSM 20455 / JCM 14654 / NCDO 2250 / 7)</name>
    <dbReference type="NCBI Taxonomy" id="697329"/>
    <lineage>
        <taxon>Bacteria</taxon>
        <taxon>Bacillati</taxon>
        <taxon>Bacillota</taxon>
        <taxon>Clostridia</taxon>
        <taxon>Eubacteriales</taxon>
        <taxon>Oscillospiraceae</taxon>
        <taxon>Ruminococcus</taxon>
    </lineage>
</organism>
<keyword evidence="1" id="KW-0614">Plasmid</keyword>
<dbReference type="KEGG" id="ral:Rumal_3367"/>
<accession>E6UJI1</accession>
<sequence length="30" mass="3510">MKNTVFAFSYSYSYSSVVQKNKARLAMREC</sequence>
<dbReference type="Proteomes" id="UP000006919">
    <property type="component" value="Plasmid pRUMAL01"/>
</dbReference>
<evidence type="ECO:0000313" key="2">
    <source>
        <dbReference type="Proteomes" id="UP000006919"/>
    </source>
</evidence>